<organism evidence="1 2">
    <name type="scientific">Eretmocerus hayati</name>
    <dbReference type="NCBI Taxonomy" id="131215"/>
    <lineage>
        <taxon>Eukaryota</taxon>
        <taxon>Metazoa</taxon>
        <taxon>Ecdysozoa</taxon>
        <taxon>Arthropoda</taxon>
        <taxon>Hexapoda</taxon>
        <taxon>Insecta</taxon>
        <taxon>Pterygota</taxon>
        <taxon>Neoptera</taxon>
        <taxon>Endopterygota</taxon>
        <taxon>Hymenoptera</taxon>
        <taxon>Apocrita</taxon>
        <taxon>Proctotrupomorpha</taxon>
        <taxon>Chalcidoidea</taxon>
        <taxon>Aphelinidae</taxon>
        <taxon>Aphelininae</taxon>
        <taxon>Eretmocerus</taxon>
    </lineage>
</organism>
<dbReference type="EMBL" id="CM056743">
    <property type="protein sequence ID" value="KAJ8674135.1"/>
    <property type="molecule type" value="Genomic_DNA"/>
</dbReference>
<reference evidence="1" key="1">
    <citation type="submission" date="2023-04" db="EMBL/GenBank/DDBJ databases">
        <title>A chromosome-level genome assembly of the parasitoid wasp Eretmocerus hayati.</title>
        <authorList>
            <person name="Zhong Y."/>
            <person name="Liu S."/>
            <person name="Liu Y."/>
        </authorList>
    </citation>
    <scope>NUCLEOTIDE SEQUENCE</scope>
    <source>
        <strain evidence="1">ZJU_SS_LIU_2023</strain>
    </source>
</reference>
<keyword evidence="2" id="KW-1185">Reference proteome</keyword>
<gene>
    <name evidence="1" type="ORF">QAD02_005397</name>
</gene>
<evidence type="ECO:0000313" key="2">
    <source>
        <dbReference type="Proteomes" id="UP001239111"/>
    </source>
</evidence>
<evidence type="ECO:0000313" key="1">
    <source>
        <dbReference type="EMBL" id="KAJ8674135.1"/>
    </source>
</evidence>
<name>A0ACC2NSF1_9HYME</name>
<comment type="caution">
    <text evidence="1">The sequence shown here is derived from an EMBL/GenBank/DDBJ whole genome shotgun (WGS) entry which is preliminary data.</text>
</comment>
<sequence>MEERASKKATSEHKIVIRKGIAWIREDMSHCIRRLTGYEKSVYILEELSKKRITTTKGAWVRKTDKKGSKDKLLSTMIRKGEKAYLVEEFMNATQRWKEKERIKGLQAMTGNRCTIKEEKDATASGA</sequence>
<accession>A0ACC2NSF1</accession>
<proteinExistence type="predicted"/>
<protein>
    <submittedName>
        <fullName evidence="1">Uncharacterized protein</fullName>
    </submittedName>
</protein>
<dbReference type="Proteomes" id="UP001239111">
    <property type="component" value="Chromosome 3"/>
</dbReference>